<dbReference type="HOGENOM" id="CLU_1856756_0_0_1"/>
<sequence>MEWFSFNLKVTELTLYGGFGEAADPINVVPFLSSPVSVELVTGPLQWLFPYLEVFCSHCARPMDVTNVAGMVQERHSAIGNQDIPGVIPKLFLKIKLAYGGPRMFANELPINEEALKTIKRESRGAKVYWAGDEWTRT</sequence>
<reference evidence="2" key="2">
    <citation type="submission" date="2015-01" db="EMBL/GenBank/DDBJ databases">
        <title>Evolutionary Origins and Diversification of the Mycorrhizal Mutualists.</title>
        <authorList>
            <consortium name="DOE Joint Genome Institute"/>
            <consortium name="Mycorrhizal Genomics Consortium"/>
            <person name="Kohler A."/>
            <person name="Kuo A."/>
            <person name="Nagy L.G."/>
            <person name="Floudas D."/>
            <person name="Copeland A."/>
            <person name="Barry K.W."/>
            <person name="Cichocki N."/>
            <person name="Veneault-Fourrey C."/>
            <person name="LaButti K."/>
            <person name="Lindquist E.A."/>
            <person name="Lipzen A."/>
            <person name="Lundell T."/>
            <person name="Morin E."/>
            <person name="Murat C."/>
            <person name="Riley R."/>
            <person name="Ohm R."/>
            <person name="Sun H."/>
            <person name="Tunlid A."/>
            <person name="Henrissat B."/>
            <person name="Grigoriev I.V."/>
            <person name="Hibbett D.S."/>
            <person name="Martin F."/>
        </authorList>
    </citation>
    <scope>NUCLEOTIDE SEQUENCE [LARGE SCALE GENOMIC DNA]</scope>
    <source>
        <strain evidence="2">MUT 4182</strain>
    </source>
</reference>
<organism evidence="1 2">
    <name type="scientific">Tulasnella calospora MUT 4182</name>
    <dbReference type="NCBI Taxonomy" id="1051891"/>
    <lineage>
        <taxon>Eukaryota</taxon>
        <taxon>Fungi</taxon>
        <taxon>Dikarya</taxon>
        <taxon>Basidiomycota</taxon>
        <taxon>Agaricomycotina</taxon>
        <taxon>Agaricomycetes</taxon>
        <taxon>Cantharellales</taxon>
        <taxon>Tulasnellaceae</taxon>
        <taxon>Tulasnella</taxon>
    </lineage>
</organism>
<dbReference type="Proteomes" id="UP000054248">
    <property type="component" value="Unassembled WGS sequence"/>
</dbReference>
<proteinExistence type="predicted"/>
<evidence type="ECO:0000313" key="1">
    <source>
        <dbReference type="EMBL" id="KIO21016.1"/>
    </source>
</evidence>
<reference evidence="1 2" key="1">
    <citation type="submission" date="2014-04" db="EMBL/GenBank/DDBJ databases">
        <authorList>
            <consortium name="DOE Joint Genome Institute"/>
            <person name="Kuo A."/>
            <person name="Girlanda M."/>
            <person name="Perotto S."/>
            <person name="Kohler A."/>
            <person name="Nagy L.G."/>
            <person name="Floudas D."/>
            <person name="Copeland A."/>
            <person name="Barry K.W."/>
            <person name="Cichocki N."/>
            <person name="Veneault-Fourrey C."/>
            <person name="LaButti K."/>
            <person name="Lindquist E.A."/>
            <person name="Lipzen A."/>
            <person name="Lundell T."/>
            <person name="Morin E."/>
            <person name="Murat C."/>
            <person name="Sun H."/>
            <person name="Tunlid A."/>
            <person name="Henrissat B."/>
            <person name="Grigoriev I.V."/>
            <person name="Hibbett D.S."/>
            <person name="Martin F."/>
            <person name="Nordberg H.P."/>
            <person name="Cantor M.N."/>
            <person name="Hua S.X."/>
        </authorList>
    </citation>
    <scope>NUCLEOTIDE SEQUENCE [LARGE SCALE GENOMIC DNA]</scope>
    <source>
        <strain evidence="1 2">MUT 4182</strain>
    </source>
</reference>
<dbReference type="AlphaFoldDB" id="A0A0C3Q930"/>
<gene>
    <name evidence="1" type="ORF">M407DRAFT_29340</name>
</gene>
<accession>A0A0C3Q930</accession>
<dbReference type="EMBL" id="KN823152">
    <property type="protein sequence ID" value="KIO21016.1"/>
    <property type="molecule type" value="Genomic_DNA"/>
</dbReference>
<dbReference type="OrthoDB" id="3257495at2759"/>
<keyword evidence="2" id="KW-1185">Reference proteome</keyword>
<evidence type="ECO:0000313" key="2">
    <source>
        <dbReference type="Proteomes" id="UP000054248"/>
    </source>
</evidence>
<name>A0A0C3Q930_9AGAM</name>
<protein>
    <submittedName>
        <fullName evidence="1">Uncharacterized protein</fullName>
    </submittedName>
</protein>